<keyword evidence="6" id="KW-1015">Disulfide bond</keyword>
<dbReference type="GO" id="GO:0007155">
    <property type="term" value="P:cell adhesion"/>
    <property type="evidence" value="ECO:0007669"/>
    <property type="project" value="UniProtKB-KW"/>
</dbReference>
<comment type="caution">
    <text evidence="11">The sequence shown here is derived from an EMBL/GenBank/DDBJ whole genome shotgun (WGS) entry which is preliminary data.</text>
</comment>
<dbReference type="Gene3D" id="3.20.20.80">
    <property type="entry name" value="Glycosidases"/>
    <property type="match status" value="1"/>
</dbReference>
<evidence type="ECO:0000256" key="3">
    <source>
        <dbReference type="ARBA" id="ARBA00022525"/>
    </source>
</evidence>
<keyword evidence="8" id="KW-0732">Signal</keyword>
<dbReference type="GO" id="GO:0008061">
    <property type="term" value="F:chitin binding"/>
    <property type="evidence" value="ECO:0007669"/>
    <property type="project" value="InterPro"/>
</dbReference>
<dbReference type="Gene3D" id="2.60.120.260">
    <property type="entry name" value="Galactose-binding domain-like"/>
    <property type="match status" value="1"/>
</dbReference>
<evidence type="ECO:0000256" key="7">
    <source>
        <dbReference type="SAM" id="MobiDB-lite"/>
    </source>
</evidence>
<dbReference type="InterPro" id="IPR008979">
    <property type="entry name" value="Galactose-bd-like_sf"/>
</dbReference>
<comment type="subcellular location">
    <subcellularLocation>
        <location evidence="1">Endomembrane system</location>
        <topology evidence="1">Peripheral membrane protein</topology>
    </subcellularLocation>
    <subcellularLocation>
        <location evidence="2">Secreted</location>
    </subcellularLocation>
</comment>
<feature type="chain" id="PRO_5012984715" evidence="8">
    <location>
        <begin position="23"/>
        <end position="356"/>
    </location>
</feature>
<dbReference type="InterPro" id="IPR002557">
    <property type="entry name" value="Chitin-bd_dom"/>
</dbReference>
<keyword evidence="3" id="KW-0964">Secreted</keyword>
<evidence type="ECO:0000256" key="8">
    <source>
        <dbReference type="SAM" id="SignalP"/>
    </source>
</evidence>
<dbReference type="SUPFAM" id="SSF57625">
    <property type="entry name" value="Invertebrate chitin-binding proteins"/>
    <property type="match status" value="1"/>
</dbReference>
<dbReference type="GO" id="GO:0005886">
    <property type="term" value="C:plasma membrane"/>
    <property type="evidence" value="ECO:0007669"/>
    <property type="project" value="TreeGrafter"/>
</dbReference>
<gene>
    <name evidence="11" type="ORF">KP79_PYT22322</name>
</gene>
<keyword evidence="4" id="KW-0130">Cell adhesion</keyword>
<dbReference type="InterPro" id="IPR000421">
    <property type="entry name" value="FA58C"/>
</dbReference>
<feature type="region of interest" description="Disordered" evidence="7">
    <location>
        <begin position="196"/>
        <end position="226"/>
    </location>
</feature>
<dbReference type="SMART" id="SM00231">
    <property type="entry name" value="FA58C"/>
    <property type="match status" value="1"/>
</dbReference>
<dbReference type="GO" id="GO:0012505">
    <property type="term" value="C:endomembrane system"/>
    <property type="evidence" value="ECO:0007669"/>
    <property type="project" value="UniProtKB-SubCell"/>
</dbReference>
<evidence type="ECO:0000313" key="12">
    <source>
        <dbReference type="Proteomes" id="UP000242188"/>
    </source>
</evidence>
<protein>
    <submittedName>
        <fullName evidence="11">Hemocytin</fullName>
    </submittedName>
</protein>
<dbReference type="PANTHER" id="PTHR46806">
    <property type="entry name" value="F5/8 TYPE C DOMAIN-CONTAINING PROTEIN"/>
    <property type="match status" value="1"/>
</dbReference>
<evidence type="ECO:0000256" key="6">
    <source>
        <dbReference type="ARBA" id="ARBA00023157"/>
    </source>
</evidence>
<dbReference type="OrthoDB" id="6145554at2759"/>
<dbReference type="GO" id="GO:0038023">
    <property type="term" value="F:signaling receptor activity"/>
    <property type="evidence" value="ECO:0007669"/>
    <property type="project" value="TreeGrafter"/>
</dbReference>
<feature type="compositionally biased region" description="Low complexity" evidence="7">
    <location>
        <begin position="200"/>
        <end position="226"/>
    </location>
</feature>
<dbReference type="Pfam" id="PF01607">
    <property type="entry name" value="CBM_14"/>
    <property type="match status" value="1"/>
</dbReference>
<evidence type="ECO:0000256" key="5">
    <source>
        <dbReference type="ARBA" id="ARBA00023136"/>
    </source>
</evidence>
<dbReference type="AlphaFoldDB" id="A0A210Q4F4"/>
<evidence type="ECO:0000256" key="2">
    <source>
        <dbReference type="ARBA" id="ARBA00004613"/>
    </source>
</evidence>
<dbReference type="CDD" id="cd00057">
    <property type="entry name" value="FA58C"/>
    <property type="match status" value="1"/>
</dbReference>
<dbReference type="PROSITE" id="PS50940">
    <property type="entry name" value="CHIT_BIND_II"/>
    <property type="match status" value="1"/>
</dbReference>
<dbReference type="PROSITE" id="PS01285">
    <property type="entry name" value="FA58C_1"/>
    <property type="match status" value="1"/>
</dbReference>
<dbReference type="InterPro" id="IPR050633">
    <property type="entry name" value="Neuropilin_MCO_CoagFactor"/>
</dbReference>
<reference evidence="11 12" key="1">
    <citation type="journal article" date="2017" name="Nat. Ecol. Evol.">
        <title>Scallop genome provides insights into evolution of bilaterian karyotype and development.</title>
        <authorList>
            <person name="Wang S."/>
            <person name="Zhang J."/>
            <person name="Jiao W."/>
            <person name="Li J."/>
            <person name="Xun X."/>
            <person name="Sun Y."/>
            <person name="Guo X."/>
            <person name="Huan P."/>
            <person name="Dong B."/>
            <person name="Zhang L."/>
            <person name="Hu X."/>
            <person name="Sun X."/>
            <person name="Wang J."/>
            <person name="Zhao C."/>
            <person name="Wang Y."/>
            <person name="Wang D."/>
            <person name="Huang X."/>
            <person name="Wang R."/>
            <person name="Lv J."/>
            <person name="Li Y."/>
            <person name="Zhang Z."/>
            <person name="Liu B."/>
            <person name="Lu W."/>
            <person name="Hui Y."/>
            <person name="Liang J."/>
            <person name="Zhou Z."/>
            <person name="Hou R."/>
            <person name="Li X."/>
            <person name="Liu Y."/>
            <person name="Li H."/>
            <person name="Ning X."/>
            <person name="Lin Y."/>
            <person name="Zhao L."/>
            <person name="Xing Q."/>
            <person name="Dou J."/>
            <person name="Li Y."/>
            <person name="Mao J."/>
            <person name="Guo H."/>
            <person name="Dou H."/>
            <person name="Li T."/>
            <person name="Mu C."/>
            <person name="Jiang W."/>
            <person name="Fu Q."/>
            <person name="Fu X."/>
            <person name="Miao Y."/>
            <person name="Liu J."/>
            <person name="Yu Q."/>
            <person name="Li R."/>
            <person name="Liao H."/>
            <person name="Li X."/>
            <person name="Kong Y."/>
            <person name="Jiang Z."/>
            <person name="Chourrout D."/>
            <person name="Li R."/>
            <person name="Bao Z."/>
        </authorList>
    </citation>
    <scope>NUCLEOTIDE SEQUENCE [LARGE SCALE GENOMIC DNA]</scope>
    <source>
        <strain evidence="11 12">PY_sf001</strain>
    </source>
</reference>
<dbReference type="PROSITE" id="PS50022">
    <property type="entry name" value="FA58C_3"/>
    <property type="match status" value="1"/>
</dbReference>
<evidence type="ECO:0000259" key="9">
    <source>
        <dbReference type="PROSITE" id="PS50022"/>
    </source>
</evidence>
<dbReference type="Proteomes" id="UP000242188">
    <property type="component" value="Unassembled WGS sequence"/>
</dbReference>
<dbReference type="EMBL" id="NEDP02005045">
    <property type="protein sequence ID" value="OWF43624.1"/>
    <property type="molecule type" value="Genomic_DNA"/>
</dbReference>
<organism evidence="11 12">
    <name type="scientific">Mizuhopecten yessoensis</name>
    <name type="common">Japanese scallop</name>
    <name type="synonym">Patinopecten yessoensis</name>
    <dbReference type="NCBI Taxonomy" id="6573"/>
    <lineage>
        <taxon>Eukaryota</taxon>
        <taxon>Metazoa</taxon>
        <taxon>Spiralia</taxon>
        <taxon>Lophotrochozoa</taxon>
        <taxon>Mollusca</taxon>
        <taxon>Bivalvia</taxon>
        <taxon>Autobranchia</taxon>
        <taxon>Pteriomorphia</taxon>
        <taxon>Pectinida</taxon>
        <taxon>Pectinoidea</taxon>
        <taxon>Pectinidae</taxon>
        <taxon>Mizuhopecten</taxon>
    </lineage>
</organism>
<keyword evidence="12" id="KW-1185">Reference proteome</keyword>
<proteinExistence type="predicted"/>
<dbReference type="Pfam" id="PF00754">
    <property type="entry name" value="F5_F8_type_C"/>
    <property type="match status" value="1"/>
</dbReference>
<dbReference type="SUPFAM" id="SSF49785">
    <property type="entry name" value="Galactose-binding domain-like"/>
    <property type="match status" value="1"/>
</dbReference>
<name>A0A210Q4F4_MIZYE</name>
<keyword evidence="5" id="KW-0472">Membrane</keyword>
<dbReference type="GO" id="GO:0005576">
    <property type="term" value="C:extracellular region"/>
    <property type="evidence" value="ECO:0007669"/>
    <property type="project" value="UniProtKB-SubCell"/>
</dbReference>
<evidence type="ECO:0000313" key="11">
    <source>
        <dbReference type="EMBL" id="OWF43624.1"/>
    </source>
</evidence>
<evidence type="ECO:0000256" key="4">
    <source>
        <dbReference type="ARBA" id="ARBA00022889"/>
    </source>
</evidence>
<evidence type="ECO:0000259" key="10">
    <source>
        <dbReference type="PROSITE" id="PS50940"/>
    </source>
</evidence>
<feature type="domain" description="Chitin-binding type-2" evidence="10">
    <location>
        <begin position="297"/>
        <end position="356"/>
    </location>
</feature>
<dbReference type="PANTHER" id="PTHR46806:SF5">
    <property type="entry name" value="F5_8 TYPE C DOMAIN-CONTAINING PROTEIN"/>
    <property type="match status" value="1"/>
</dbReference>
<feature type="domain" description="F5/8 type C" evidence="9">
    <location>
        <begin position="22"/>
        <end position="189"/>
    </location>
</feature>
<evidence type="ECO:0000256" key="1">
    <source>
        <dbReference type="ARBA" id="ARBA00004184"/>
    </source>
</evidence>
<accession>A0A210Q4F4</accession>
<feature type="signal peptide" evidence="8">
    <location>
        <begin position="1"/>
        <end position="22"/>
    </location>
</feature>
<dbReference type="InterPro" id="IPR036508">
    <property type="entry name" value="Chitin-bd_dom_sf"/>
</dbReference>
<sequence>MFRMKVLQYTSVFLVAIAVAATSDPCAQNLVTGPYGVPDDHITASSSLNGNIYAGPERGRLNTTASQLPNGTYIQGSWAPTQNSKKEYIQVELKDASLIRGVMTQGRNILPSENSIEYVNLYHVATSMDGVNFTRVTGTNGKDKIFRGNIDSDTIETSSLPCPVFAKYVRIIPEAWSQNISMRFDLLGCQIDQSQKAPMTTTPLPTSAQPQTTAQSQQQTTAQSQQQTTAQSQQQTTAQSQQTTTQNQQTTAKAALTTAAIVKTTASAAQATTNAGTTAGAPAIATLAGNVPAVPCVSDCKGKANGDYQGCSTTKKSCEMPTYVACSNGILYTMPCPAGLVWNDALSICDWPVANC</sequence>